<comment type="catalytic activity">
    <reaction evidence="9 10">
        <text>L-threonyl-[protein] + FAD = FMN-L-threonyl-[protein] + AMP + H(+)</text>
        <dbReference type="Rhea" id="RHEA:36847"/>
        <dbReference type="Rhea" id="RHEA-COMP:11060"/>
        <dbReference type="Rhea" id="RHEA-COMP:11061"/>
        <dbReference type="ChEBI" id="CHEBI:15378"/>
        <dbReference type="ChEBI" id="CHEBI:30013"/>
        <dbReference type="ChEBI" id="CHEBI:57692"/>
        <dbReference type="ChEBI" id="CHEBI:74257"/>
        <dbReference type="ChEBI" id="CHEBI:456215"/>
        <dbReference type="EC" id="2.7.1.180"/>
    </reaction>
</comment>
<keyword evidence="14" id="KW-1185">Reference proteome</keyword>
<dbReference type="PANTHER" id="PTHR30040:SF2">
    <property type="entry name" value="FAD:PROTEIN FMN TRANSFERASE"/>
    <property type="match status" value="1"/>
</dbReference>
<evidence type="ECO:0000256" key="8">
    <source>
        <dbReference type="ARBA" id="ARBA00031306"/>
    </source>
</evidence>
<dbReference type="OrthoDB" id="9778595at2"/>
<dbReference type="SUPFAM" id="SSF143631">
    <property type="entry name" value="ApbE-like"/>
    <property type="match status" value="1"/>
</dbReference>
<protein>
    <recommendedName>
        <fullName evidence="2 10">FAD:protein FMN transferase</fullName>
        <ecNumber evidence="1 10">2.7.1.180</ecNumber>
    </recommendedName>
    <alternativeName>
        <fullName evidence="8 10">Flavin transferase</fullName>
    </alternativeName>
</protein>
<keyword evidence="7 10" id="KW-0460">Magnesium</keyword>
<dbReference type="EMBL" id="CP039964">
    <property type="protein sequence ID" value="QCO55380.1"/>
    <property type="molecule type" value="Genomic_DNA"/>
</dbReference>
<dbReference type="PIRSF" id="PIRSF006268">
    <property type="entry name" value="ApbE"/>
    <property type="match status" value="1"/>
</dbReference>
<comment type="similarity">
    <text evidence="10">Belongs to the ApbE family.</text>
</comment>
<feature type="binding site" evidence="11">
    <location>
        <position position="269"/>
    </location>
    <ligand>
        <name>Mg(2+)</name>
        <dbReference type="ChEBI" id="CHEBI:18420"/>
    </ligand>
</feature>
<evidence type="ECO:0000256" key="10">
    <source>
        <dbReference type="PIRNR" id="PIRNR006268"/>
    </source>
</evidence>
<feature type="binding site" evidence="11">
    <location>
        <position position="273"/>
    </location>
    <ligand>
        <name>Mg(2+)</name>
        <dbReference type="ChEBI" id="CHEBI:18420"/>
    </ligand>
</feature>
<evidence type="ECO:0000256" key="11">
    <source>
        <dbReference type="PIRSR" id="PIRSR006268-2"/>
    </source>
</evidence>
<evidence type="ECO:0000256" key="3">
    <source>
        <dbReference type="ARBA" id="ARBA00022630"/>
    </source>
</evidence>
<evidence type="ECO:0000256" key="1">
    <source>
        <dbReference type="ARBA" id="ARBA00011955"/>
    </source>
</evidence>
<keyword evidence="6 10" id="KW-0274">FAD</keyword>
<keyword evidence="4 10" id="KW-0808">Transferase</keyword>
<dbReference type="Gene3D" id="3.10.520.10">
    <property type="entry name" value="ApbE-like domains"/>
    <property type="match status" value="1"/>
</dbReference>
<evidence type="ECO:0000256" key="12">
    <source>
        <dbReference type="SAM" id="SignalP"/>
    </source>
</evidence>
<name>A0A4P8EEC6_9RHOB</name>
<dbReference type="KEGG" id="pseb:EOK75_06105"/>
<dbReference type="Pfam" id="PF02424">
    <property type="entry name" value="ApbE"/>
    <property type="match status" value="1"/>
</dbReference>
<keyword evidence="5 10" id="KW-0479">Metal-binding</keyword>
<keyword evidence="3 10" id="KW-0285">Flavoprotein</keyword>
<proteinExistence type="inferred from homology"/>
<evidence type="ECO:0000256" key="6">
    <source>
        <dbReference type="ARBA" id="ARBA00022827"/>
    </source>
</evidence>
<dbReference type="InterPro" id="IPR024932">
    <property type="entry name" value="ApbE"/>
</dbReference>
<evidence type="ECO:0000313" key="14">
    <source>
        <dbReference type="Proteomes" id="UP000298631"/>
    </source>
</evidence>
<comment type="cofactor">
    <cofactor evidence="11">
        <name>Mg(2+)</name>
        <dbReference type="ChEBI" id="CHEBI:18420"/>
    </cofactor>
    <cofactor evidence="11">
        <name>Mn(2+)</name>
        <dbReference type="ChEBI" id="CHEBI:29035"/>
    </cofactor>
    <text evidence="11">Magnesium. Can also use manganese.</text>
</comment>
<keyword evidence="12" id="KW-0732">Signal</keyword>
<evidence type="ECO:0000256" key="5">
    <source>
        <dbReference type="ARBA" id="ARBA00022723"/>
    </source>
</evidence>
<dbReference type="GO" id="GO:0016740">
    <property type="term" value="F:transferase activity"/>
    <property type="evidence" value="ECO:0007669"/>
    <property type="project" value="UniProtKB-UniRule"/>
</dbReference>
<dbReference type="EC" id="2.7.1.180" evidence="1 10"/>
<dbReference type="InterPro" id="IPR003374">
    <property type="entry name" value="ApbE-like_sf"/>
</dbReference>
<feature type="binding site" evidence="11">
    <location>
        <position position="165"/>
    </location>
    <ligand>
        <name>Mg(2+)</name>
        <dbReference type="ChEBI" id="CHEBI:18420"/>
    </ligand>
</feature>
<evidence type="ECO:0000313" key="13">
    <source>
        <dbReference type="EMBL" id="QCO55380.1"/>
    </source>
</evidence>
<dbReference type="AlphaFoldDB" id="A0A4P8EEC6"/>
<reference evidence="13 14" key="1">
    <citation type="submission" date="2019-05" db="EMBL/GenBank/DDBJ databases">
        <title>Pseudorhodobacter turbinis sp. nov., isolated from the gut of the Korean turban shell.</title>
        <authorList>
            <person name="Jeong Y.-S."/>
            <person name="Kang W.-R."/>
            <person name="Bae J.-W."/>
        </authorList>
    </citation>
    <scope>NUCLEOTIDE SEQUENCE [LARGE SCALE GENOMIC DNA]</scope>
    <source>
        <strain evidence="13 14">S12M18</strain>
    </source>
</reference>
<dbReference type="GO" id="GO:0046872">
    <property type="term" value="F:metal ion binding"/>
    <property type="evidence" value="ECO:0007669"/>
    <property type="project" value="UniProtKB-UniRule"/>
</dbReference>
<evidence type="ECO:0000256" key="9">
    <source>
        <dbReference type="ARBA" id="ARBA00048540"/>
    </source>
</evidence>
<evidence type="ECO:0000256" key="2">
    <source>
        <dbReference type="ARBA" id="ARBA00016337"/>
    </source>
</evidence>
<sequence>MTNRRRFLAISAAALAFPAALSAKPIHTWTGTALGARATLRLQHPDAKAISARVAAEISRLEDIFSLYRTDSALSQLNRTGHLQMAPFEMLECLSIVSAVYRASGGRFDPTIQPLWAVYAEASAKGLPPKDSNLRKAQALTGWQSITFDSSGITMQPGMALTLNGIAQGYIADRVAGLLQAEGLTNILIDTGEFRALGPQPDGTAWPVKLAAGGEVPLEARALATSAPLGTTFDEAATVGHILDPRTGRPSRTNWREITVSADSAALADALSTAACLYPSRAEIEGCIAHFKGARLEASTAL</sequence>
<gene>
    <name evidence="13" type="ORF">EOK75_06105</name>
</gene>
<feature type="chain" id="PRO_5039920169" description="FAD:protein FMN transferase" evidence="12">
    <location>
        <begin position="24"/>
        <end position="302"/>
    </location>
</feature>
<dbReference type="PANTHER" id="PTHR30040">
    <property type="entry name" value="THIAMINE BIOSYNTHESIS LIPOPROTEIN APBE"/>
    <property type="match status" value="1"/>
</dbReference>
<evidence type="ECO:0000256" key="4">
    <source>
        <dbReference type="ARBA" id="ARBA00022679"/>
    </source>
</evidence>
<feature type="signal peptide" evidence="12">
    <location>
        <begin position="1"/>
        <end position="23"/>
    </location>
</feature>
<dbReference type="PROSITE" id="PS51318">
    <property type="entry name" value="TAT"/>
    <property type="match status" value="1"/>
</dbReference>
<dbReference type="RefSeq" id="WP_137193055.1">
    <property type="nucleotide sequence ID" value="NZ_CP039964.1"/>
</dbReference>
<evidence type="ECO:0000256" key="7">
    <source>
        <dbReference type="ARBA" id="ARBA00022842"/>
    </source>
</evidence>
<organism evidence="13 14">
    <name type="scientific">Pseudorhodobacter turbinis</name>
    <dbReference type="NCBI Taxonomy" id="2500533"/>
    <lineage>
        <taxon>Bacteria</taxon>
        <taxon>Pseudomonadati</taxon>
        <taxon>Pseudomonadota</taxon>
        <taxon>Alphaproteobacteria</taxon>
        <taxon>Rhodobacterales</taxon>
        <taxon>Paracoccaceae</taxon>
        <taxon>Pseudorhodobacter</taxon>
    </lineage>
</organism>
<accession>A0A4P8EEC6</accession>
<dbReference type="Proteomes" id="UP000298631">
    <property type="component" value="Chromosome"/>
</dbReference>
<dbReference type="InterPro" id="IPR006311">
    <property type="entry name" value="TAT_signal"/>
</dbReference>